<feature type="domain" description="Chorismate-utilising enzyme C-terminal" evidence="7">
    <location>
        <begin position="10"/>
        <end position="263"/>
    </location>
</feature>
<evidence type="ECO:0000256" key="3">
    <source>
        <dbReference type="ARBA" id="ARBA00012266"/>
    </source>
</evidence>
<dbReference type="PRINTS" id="PR00095">
    <property type="entry name" value="ANTSNTHASEI"/>
</dbReference>
<gene>
    <name evidence="8" type="primary">trpE</name>
</gene>
<dbReference type="Pfam" id="PF00425">
    <property type="entry name" value="Chorismate_bind"/>
    <property type="match status" value="1"/>
</dbReference>
<dbReference type="EMBL" id="KF900551">
    <property type="protein sequence ID" value="AIE98996.1"/>
    <property type="molecule type" value="Genomic_DNA"/>
</dbReference>
<dbReference type="InterPro" id="IPR019999">
    <property type="entry name" value="Anth_synth_I-like"/>
</dbReference>
<evidence type="ECO:0000256" key="2">
    <source>
        <dbReference type="ARBA" id="ARBA00009562"/>
    </source>
</evidence>
<evidence type="ECO:0000256" key="1">
    <source>
        <dbReference type="ARBA" id="ARBA00004873"/>
    </source>
</evidence>
<feature type="coiled-coil region" evidence="6">
    <location>
        <begin position="99"/>
        <end position="126"/>
    </location>
</feature>
<evidence type="ECO:0000313" key="8">
    <source>
        <dbReference type="EMBL" id="AIE98996.1"/>
    </source>
</evidence>
<organism evidence="8">
    <name type="scientific">uncultured marine thaumarchaeote KM3_103_A05</name>
    <dbReference type="NCBI Taxonomy" id="1455980"/>
    <lineage>
        <taxon>Archaea</taxon>
        <taxon>Nitrososphaerota</taxon>
        <taxon>environmental samples</taxon>
    </lineage>
</organism>
<evidence type="ECO:0000256" key="5">
    <source>
        <dbReference type="ARBA" id="ARBA00047683"/>
    </source>
</evidence>
<keyword evidence="4" id="KW-0028">Amino-acid biosynthesis</keyword>
<dbReference type="EC" id="4.1.3.27" evidence="3"/>
<dbReference type="SUPFAM" id="SSF56322">
    <property type="entry name" value="ADC synthase"/>
    <property type="match status" value="1"/>
</dbReference>
<comment type="catalytic activity">
    <reaction evidence="5">
        <text>chorismate + L-glutamine = anthranilate + pyruvate + L-glutamate + H(+)</text>
        <dbReference type="Rhea" id="RHEA:21732"/>
        <dbReference type="ChEBI" id="CHEBI:15361"/>
        <dbReference type="ChEBI" id="CHEBI:15378"/>
        <dbReference type="ChEBI" id="CHEBI:16567"/>
        <dbReference type="ChEBI" id="CHEBI:29748"/>
        <dbReference type="ChEBI" id="CHEBI:29985"/>
        <dbReference type="ChEBI" id="CHEBI:58359"/>
        <dbReference type="EC" id="4.1.3.27"/>
    </reaction>
</comment>
<dbReference type="PANTHER" id="PTHR11236">
    <property type="entry name" value="AMINOBENZOATE/ANTHRANILATE SYNTHASE"/>
    <property type="match status" value="1"/>
</dbReference>
<reference evidence="8" key="1">
    <citation type="journal article" date="2014" name="Genome Biol. Evol.">
        <title>Pangenome evidence for extensive interdomain horizontal transfer affecting lineage core and shell genes in uncultured planktonic thaumarchaeota and euryarchaeota.</title>
        <authorList>
            <person name="Deschamps P."/>
            <person name="Zivanovic Y."/>
            <person name="Moreira D."/>
            <person name="Rodriguez-Valera F."/>
            <person name="Lopez-Garcia P."/>
        </authorList>
    </citation>
    <scope>NUCLEOTIDE SEQUENCE</scope>
</reference>
<keyword evidence="4" id="KW-0822">Tryptophan biosynthesis</keyword>
<dbReference type="PANTHER" id="PTHR11236:SF9">
    <property type="entry name" value="ANTHRANILATE SYNTHASE COMPONENT 1"/>
    <property type="match status" value="1"/>
</dbReference>
<name>A0A075GAQ6_9ARCH</name>
<dbReference type="GO" id="GO:0000162">
    <property type="term" value="P:L-tryptophan biosynthetic process"/>
    <property type="evidence" value="ECO:0007669"/>
    <property type="project" value="UniProtKB-UniPathway"/>
</dbReference>
<evidence type="ECO:0000256" key="6">
    <source>
        <dbReference type="SAM" id="Coils"/>
    </source>
</evidence>
<accession>A0A075GAQ6</accession>
<evidence type="ECO:0000259" key="7">
    <source>
        <dbReference type="Pfam" id="PF00425"/>
    </source>
</evidence>
<dbReference type="InterPro" id="IPR005801">
    <property type="entry name" value="ADC_synthase"/>
</dbReference>
<sequence>MQFLSPNLDKDEFSKIVEKAKKYIYDGDIFQVVLSRKFSFEGHGDYLKVYEKLRSLNPSPYLYHLKMGKKITIGSSPEMLLRVTNDYVETFPIAGTRKISNDEIKNERLRQELINDEKELAEHTMLVDLSRNDIGKVCDYGTVRVNKLMEVKKFSHVQHMVTHVVGKLNKNYDMYDAFKAVFPAGTVSGAPKVRAMEIIDELEPESRGPYAGAVGYFSFNGCCDFAIAIRSIFADEKHSFVQAGAGIVFDSVPNNELKETEHKANAMITALREASK</sequence>
<proteinExistence type="inferred from homology"/>
<keyword evidence="4" id="KW-0057">Aromatic amino acid biosynthesis</keyword>
<keyword evidence="8" id="KW-0456">Lyase</keyword>
<comment type="pathway">
    <text evidence="1">Amino-acid biosynthesis; L-tryptophan biosynthesis; L-tryptophan from chorismate: step 1/5.</text>
</comment>
<dbReference type="AlphaFoldDB" id="A0A075GAQ6"/>
<comment type="similarity">
    <text evidence="2">Belongs to the anthranilate synthase component I family.</text>
</comment>
<evidence type="ECO:0000256" key="4">
    <source>
        <dbReference type="ARBA" id="ARBA00022822"/>
    </source>
</evidence>
<dbReference type="Gene3D" id="3.60.120.10">
    <property type="entry name" value="Anthranilate synthase"/>
    <property type="match status" value="1"/>
</dbReference>
<dbReference type="InterPro" id="IPR015890">
    <property type="entry name" value="Chorismate_C"/>
</dbReference>
<dbReference type="GO" id="GO:0004049">
    <property type="term" value="F:anthranilate synthase activity"/>
    <property type="evidence" value="ECO:0007669"/>
    <property type="project" value="UniProtKB-EC"/>
</dbReference>
<dbReference type="UniPathway" id="UPA00035">
    <property type="reaction ID" value="UER00040"/>
</dbReference>
<keyword evidence="6" id="KW-0175">Coiled coil</keyword>
<protein>
    <recommendedName>
        <fullName evidence="3">anthranilate synthase</fullName>
        <ecNumber evidence="3">4.1.3.27</ecNumber>
    </recommendedName>
</protein>